<evidence type="ECO:0000256" key="1">
    <source>
        <dbReference type="SAM" id="Phobius"/>
    </source>
</evidence>
<reference evidence="2" key="1">
    <citation type="journal article" date="2020" name="Nature">
        <title>Giant virus diversity and host interactions through global metagenomics.</title>
        <authorList>
            <person name="Schulz F."/>
            <person name="Roux S."/>
            <person name="Paez-Espino D."/>
            <person name="Jungbluth S."/>
            <person name="Walsh D.A."/>
            <person name="Denef V.J."/>
            <person name="McMahon K.D."/>
            <person name="Konstantinidis K.T."/>
            <person name="Eloe-Fadrosh E.A."/>
            <person name="Kyrpides N.C."/>
            <person name="Woyke T."/>
        </authorList>
    </citation>
    <scope>NUCLEOTIDE SEQUENCE</scope>
    <source>
        <strain evidence="2">GVMAG-M-3300027770-73</strain>
    </source>
</reference>
<proteinExistence type="predicted"/>
<feature type="transmembrane region" description="Helical" evidence="1">
    <location>
        <begin position="78"/>
        <end position="96"/>
    </location>
</feature>
<protein>
    <submittedName>
        <fullName evidence="2">Uncharacterized protein</fullName>
    </submittedName>
</protein>
<keyword evidence="1" id="KW-0812">Transmembrane</keyword>
<keyword evidence="1" id="KW-1133">Transmembrane helix</keyword>
<feature type="transmembrane region" description="Helical" evidence="1">
    <location>
        <begin position="116"/>
        <end position="133"/>
    </location>
</feature>
<feature type="transmembrane region" description="Helical" evidence="1">
    <location>
        <begin position="41"/>
        <end position="66"/>
    </location>
</feature>
<evidence type="ECO:0000313" key="2">
    <source>
        <dbReference type="EMBL" id="QHU28365.1"/>
    </source>
</evidence>
<keyword evidence="1" id="KW-0472">Membrane</keyword>
<dbReference type="AlphaFoldDB" id="A0A6C0LEB5"/>
<organism evidence="2">
    <name type="scientific">viral metagenome</name>
    <dbReference type="NCBI Taxonomy" id="1070528"/>
    <lineage>
        <taxon>unclassified sequences</taxon>
        <taxon>metagenomes</taxon>
        <taxon>organismal metagenomes</taxon>
    </lineage>
</organism>
<sequence>MKLLTFLFINFIVSFFSDIVLNDLSKSMIPSLKPYFHNQSIIVSAIYAGITVEIALFITIGCFYLLFHSFVPKTMKMLFFFCIIAFIIGYICDVLIDKLHIFGNRLDEYYKKLGAGFWGAIAFIFSIVISYFIQKEILPIL</sequence>
<accession>A0A6C0LEB5</accession>
<name>A0A6C0LEB5_9ZZZZ</name>
<dbReference type="EMBL" id="MN740471">
    <property type="protein sequence ID" value="QHU28365.1"/>
    <property type="molecule type" value="Genomic_DNA"/>
</dbReference>